<name>A0A0G3GU00_9CORY</name>
<gene>
    <name evidence="1" type="ORF">CEPID_05870</name>
</gene>
<dbReference type="STRING" id="1050174.CEPID_05870"/>
<proteinExistence type="predicted"/>
<dbReference type="KEGG" id="cei:CEPID_05870"/>
<evidence type="ECO:0000313" key="2">
    <source>
        <dbReference type="Proteomes" id="UP000035368"/>
    </source>
</evidence>
<dbReference type="EMBL" id="CP011541">
    <property type="protein sequence ID" value="AKK03038.1"/>
    <property type="molecule type" value="Genomic_DNA"/>
</dbReference>
<accession>A0A0G3GU00</accession>
<dbReference type="RefSeq" id="WP_052843401.1">
    <property type="nucleotide sequence ID" value="NZ_CP011541.1"/>
</dbReference>
<dbReference type="PATRIC" id="fig|1050174.4.peg.1186"/>
<protein>
    <submittedName>
        <fullName evidence="1">Uncharacterized protein</fullName>
    </submittedName>
</protein>
<keyword evidence="2" id="KW-1185">Reference proteome</keyword>
<organism evidence="1 2">
    <name type="scientific">Corynebacterium epidermidicanis</name>
    <dbReference type="NCBI Taxonomy" id="1050174"/>
    <lineage>
        <taxon>Bacteria</taxon>
        <taxon>Bacillati</taxon>
        <taxon>Actinomycetota</taxon>
        <taxon>Actinomycetes</taxon>
        <taxon>Mycobacteriales</taxon>
        <taxon>Corynebacteriaceae</taxon>
        <taxon>Corynebacterium</taxon>
    </lineage>
</organism>
<dbReference type="AlphaFoldDB" id="A0A0G3GU00"/>
<sequence length="126" mass="13608">MVLIYEAQFPGQQMISPDSMGKNMRLVYLDPTISSQHTLLSFNDAGSKLGEALQNDKKLQQLAARHGFRPNQPGIFATELSSAGIAPPPELLSTVTPPDYDRLEQLIEGVSAQFASSAPPEGAPEQ</sequence>
<evidence type="ECO:0000313" key="1">
    <source>
        <dbReference type="EMBL" id="AKK03038.1"/>
    </source>
</evidence>
<reference evidence="1 2" key="1">
    <citation type="submission" date="2015-05" db="EMBL/GenBank/DDBJ databases">
        <title>Complete genome sequence of Corynebacterium epidermidicanis DSM 45586, isolated from the skin of a dog suffering from pruritus.</title>
        <authorList>
            <person name="Ruckert C."/>
            <person name="Albersmeier A."/>
            <person name="Winkler A."/>
            <person name="Tauch A."/>
        </authorList>
    </citation>
    <scope>NUCLEOTIDE SEQUENCE [LARGE SCALE GENOMIC DNA]</scope>
    <source>
        <strain evidence="1 2">DSM 45586</strain>
    </source>
</reference>
<dbReference type="Proteomes" id="UP000035368">
    <property type="component" value="Chromosome"/>
</dbReference>
<dbReference type="OrthoDB" id="5418945at2"/>